<feature type="compositionally biased region" description="Gly residues" evidence="1">
    <location>
        <begin position="107"/>
        <end position="116"/>
    </location>
</feature>
<sequence length="1497" mass="152314">MRLLVRLVVAVVALLVTAASVVLPTSAHAEESAAPTDTPLVLAGVAGLQWTDIDAARTPHLWRLVGGGSVASVSVRTLTPTCPRDAWLSLSAGSRVVTERPEDTGAGADGGSAGGGDDGEDDGRAAAGEPEQPCPPLPAVRGPDGGGPTQVPGWDALVDEDALASTGAEPGTLGELARTVGTCTTAVGPGAALATADRSGDVLRYLAGPDDVTAAADLTTCPVTVVDLGELPDAATERADAVAAVDAAVGRIADLLPTGGRLVVAGLADTPLGPADLQVVVDWTRPGGQATWLTSTSSRWPGVVVAGDLSATLADALLTDADPDELAAAEQDPDSRLAGLVSAFTGSPLERGEDRRLSVFRTVENRQYLSVLTETLPRMTPVLVGVLAIGVVGVVTGLLLARRRRTGDAASAGSPADVPPPWRTGLAIAVLTVVASLPAAATLATLSRWWVWPVPVAVLCLAIGAAALAVALGAWWARLLLPRTPWRLPTTLAAITWLVLTVDGLTGTTLQQGSLLGPAPSLGARFYGFSNSVFAVYAVVGLVLAAGVAALLRDRGASRRAQAWSAAAVGTVTVLVDGLPPFGADLGGILALVPAFAVLVLGVAGIRLTWRRVLLVLAASALVVAVVAVLDWALPPATHLGGFVDSVLDGTALAVIAGKAAGAWATVANPAGAFAAVVCALAAWAVIDPRRARLDGVAAAYAREPLLRRAVLAVVTVGVVGTVVNDSGVVVAMYVLLVGTPLLLVGRLEATLTPPAAPSGAARGTGRRILGVAAGVVVALQLGGAAVPAGGMSHAGDVTAGGDPVLTDEEPVVVVGTNGLRWQDVSPTRTPTLWGLLRDGASAGGMTTTVTGPSGDCRAAGWLSLSAGRSTVTGAFDDGTWRCTDWGVTADGEGAVVDGWDALQAEQAASEFNPHPGVLGETLSAGDVCTTAVGPAAALTLAGRDGTVERYRTLDAALQDPDDVFSCPVTVVDAGAAPYHPTGEGSDARPVPTDATQPGPERDAMLRDVDATVRSVLLAAPRDVTVLVADMGNPAPTRPALGVGVARTHTDAAPSYLASSATRWVGVVRLLDLPPTLVADFDLPRPTDFSGAPVTLSEQRPSGTGATVRDLSSLTERDHGLREVTGAVTGLPTYVALAAFGLVVLLLPTVRRRASDRTTRLWTGALETVLLVCAAIPAASFLMTTWSWWRMPDPQAGLWVALAGGTALVALVGTLAPRRPAWAGTVVLATVTFVVLTLDAVLGTPLHRGSPLGAAPTLGGRFYGFGNPTYSVYAVVAVLAAAGLATVVARRWGRVAGAVVAGVVGLVALVVTVWPTFGVDVGGGLVLVPVFAVVVLAALGARLTWRKLLVAGGAGVLLVAVIGVLDWLRPPAQRSHLGAFVQSVVDGTAVETIWRKAGYALGSLDGGPPAWLSLAVLLGVVAALWAGPRFSARWLERAEEAWPLLRPVLVALLIAGVGGALANDYGIRVVTIMLFPAVPLIGLLVLRTDDSRQMSAN</sequence>
<feature type="transmembrane region" description="Helical" evidence="2">
    <location>
        <begin position="730"/>
        <end position="748"/>
    </location>
</feature>
<feature type="transmembrane region" description="Helical" evidence="2">
    <location>
        <begin position="613"/>
        <end position="634"/>
    </location>
</feature>
<evidence type="ECO:0000256" key="1">
    <source>
        <dbReference type="SAM" id="MobiDB-lite"/>
    </source>
</evidence>
<dbReference type="InterPro" id="IPR017850">
    <property type="entry name" value="Alkaline_phosphatase_core_sf"/>
</dbReference>
<name>A0ABU7Z290_9MICO</name>
<reference evidence="4" key="2">
    <citation type="submission" date="2024-02" db="EMBL/GenBank/DDBJ databases">
        <authorList>
            <person name="Prathaban M."/>
            <person name="Mythili R."/>
            <person name="Sharmila Devi N."/>
            <person name="Sobanaa M."/>
            <person name="Prathiviraj R."/>
            <person name="Selvin J."/>
        </authorList>
    </citation>
    <scope>NUCLEOTIDE SEQUENCE</scope>
    <source>
        <strain evidence="4">MP1014</strain>
    </source>
</reference>
<feature type="transmembrane region" description="Helical" evidence="2">
    <location>
        <begin position="450"/>
        <end position="476"/>
    </location>
</feature>
<keyword evidence="3" id="KW-0732">Signal</keyword>
<feature type="region of interest" description="Disordered" evidence="1">
    <location>
        <begin position="977"/>
        <end position="1001"/>
    </location>
</feature>
<keyword evidence="2" id="KW-0812">Transmembrane</keyword>
<feature type="region of interest" description="Disordered" evidence="1">
    <location>
        <begin position="93"/>
        <end position="154"/>
    </location>
</feature>
<feature type="transmembrane region" description="Helical" evidence="2">
    <location>
        <begin position="1467"/>
        <end position="1486"/>
    </location>
</feature>
<feature type="transmembrane region" description="Helical" evidence="2">
    <location>
        <begin position="1196"/>
        <end position="1215"/>
    </location>
</feature>
<accession>A0ABU7Z290</accession>
<feature type="transmembrane region" description="Helical" evidence="2">
    <location>
        <begin position="667"/>
        <end position="686"/>
    </location>
</feature>
<dbReference type="SUPFAM" id="SSF53649">
    <property type="entry name" value="Alkaline phosphatase-like"/>
    <property type="match status" value="1"/>
</dbReference>
<evidence type="ECO:0000256" key="3">
    <source>
        <dbReference type="SAM" id="SignalP"/>
    </source>
</evidence>
<feature type="transmembrane region" description="Helical" evidence="2">
    <location>
        <begin position="1270"/>
        <end position="1288"/>
    </location>
</feature>
<feature type="transmembrane region" description="Helical" evidence="2">
    <location>
        <begin position="706"/>
        <end position="724"/>
    </location>
</feature>
<feature type="transmembrane region" description="Helical" evidence="2">
    <location>
        <begin position="1222"/>
        <end position="1242"/>
    </location>
</feature>
<dbReference type="RefSeq" id="WP_332900482.1">
    <property type="nucleotide sequence ID" value="NZ_JBAGLP010000095.1"/>
</dbReference>
<keyword evidence="2" id="KW-0472">Membrane</keyword>
<feature type="transmembrane region" description="Helical" evidence="2">
    <location>
        <begin position="422"/>
        <end position="444"/>
    </location>
</feature>
<feature type="transmembrane region" description="Helical" evidence="2">
    <location>
        <begin position="382"/>
        <end position="401"/>
    </location>
</feature>
<reference evidence="4" key="1">
    <citation type="journal article" date="2024" name="Antonie Van Leeuwenhoek">
        <title>Isoptericola haloaureus sp. nov., a dimorphic actinobacterium isolated from mangrove sediments of southeast India, implicating biosaline agricultural significance through nitrogen fixation and salt tolerance genes.</title>
        <authorList>
            <person name="Prathaban M."/>
            <person name="Prathiviraj R."/>
            <person name="Ravichandran M."/>
            <person name="Natarajan S.D."/>
            <person name="Sobanaa M."/>
            <person name="Hari Krishna Kumar S."/>
            <person name="Chandrasekar V."/>
            <person name="Selvin J."/>
        </authorList>
    </citation>
    <scope>NUCLEOTIDE SEQUENCE</scope>
    <source>
        <strain evidence="4">MP1014</strain>
    </source>
</reference>
<feature type="transmembrane region" description="Helical" evidence="2">
    <location>
        <begin position="488"/>
        <end position="506"/>
    </location>
</feature>
<keyword evidence="2" id="KW-1133">Transmembrane helix</keyword>
<feature type="transmembrane region" description="Helical" evidence="2">
    <location>
        <begin position="586"/>
        <end position="606"/>
    </location>
</feature>
<proteinExistence type="predicted"/>
<gene>
    <name evidence="4" type="ORF">V5O49_00410</name>
</gene>
<dbReference type="Proteomes" id="UP001310387">
    <property type="component" value="Unassembled WGS sequence"/>
</dbReference>
<feature type="transmembrane region" description="Helical" evidence="2">
    <location>
        <begin position="1131"/>
        <end position="1150"/>
    </location>
</feature>
<dbReference type="EMBL" id="JBAGLP010000095">
    <property type="protein sequence ID" value="MEG3613577.1"/>
    <property type="molecule type" value="Genomic_DNA"/>
</dbReference>
<feature type="transmembrane region" description="Helical" evidence="2">
    <location>
        <begin position="526"/>
        <end position="551"/>
    </location>
</feature>
<feature type="transmembrane region" description="Helical" evidence="2">
    <location>
        <begin position="769"/>
        <end position="789"/>
    </location>
</feature>
<comment type="caution">
    <text evidence="4">The sequence shown here is derived from an EMBL/GenBank/DDBJ whole genome shotgun (WGS) entry which is preliminary data.</text>
</comment>
<feature type="transmembrane region" description="Helical" evidence="2">
    <location>
        <begin position="1410"/>
        <end position="1432"/>
    </location>
</feature>
<keyword evidence="5" id="KW-1185">Reference proteome</keyword>
<evidence type="ECO:0000313" key="4">
    <source>
        <dbReference type="EMBL" id="MEG3613577.1"/>
    </source>
</evidence>
<feature type="signal peptide" evidence="3">
    <location>
        <begin position="1"/>
        <end position="29"/>
    </location>
</feature>
<protein>
    <submittedName>
        <fullName evidence="4">Uncharacterized protein</fullName>
    </submittedName>
</protein>
<feature type="transmembrane region" description="Helical" evidence="2">
    <location>
        <begin position="1321"/>
        <end position="1341"/>
    </location>
</feature>
<feature type="region of interest" description="Disordered" evidence="1">
    <location>
        <begin position="1090"/>
        <end position="1109"/>
    </location>
</feature>
<feature type="transmembrane region" description="Helical" evidence="2">
    <location>
        <begin position="1348"/>
        <end position="1368"/>
    </location>
</feature>
<organism evidence="4 5">
    <name type="scientific">Isoptericola haloaureus</name>
    <dbReference type="NCBI Taxonomy" id="1542902"/>
    <lineage>
        <taxon>Bacteria</taxon>
        <taxon>Bacillati</taxon>
        <taxon>Actinomycetota</taxon>
        <taxon>Actinomycetes</taxon>
        <taxon>Micrococcales</taxon>
        <taxon>Promicromonosporaceae</taxon>
        <taxon>Isoptericola</taxon>
    </lineage>
</organism>
<feature type="transmembrane region" description="Helical" evidence="2">
    <location>
        <begin position="1444"/>
        <end position="1461"/>
    </location>
</feature>
<feature type="transmembrane region" description="Helical" evidence="2">
    <location>
        <begin position="1162"/>
        <end position="1184"/>
    </location>
</feature>
<evidence type="ECO:0000256" key="2">
    <source>
        <dbReference type="SAM" id="Phobius"/>
    </source>
</evidence>
<feature type="chain" id="PRO_5045137399" evidence="3">
    <location>
        <begin position="30"/>
        <end position="1497"/>
    </location>
</feature>
<dbReference type="Gene3D" id="3.40.720.10">
    <property type="entry name" value="Alkaline Phosphatase, subunit A"/>
    <property type="match status" value="1"/>
</dbReference>
<feature type="transmembrane region" description="Helical" evidence="2">
    <location>
        <begin position="1295"/>
        <end position="1315"/>
    </location>
</feature>
<evidence type="ECO:0000313" key="5">
    <source>
        <dbReference type="Proteomes" id="UP001310387"/>
    </source>
</evidence>
<feature type="compositionally biased region" description="Polar residues" evidence="1">
    <location>
        <begin position="1096"/>
        <end position="1109"/>
    </location>
</feature>
<feature type="transmembrane region" description="Helical" evidence="2">
    <location>
        <begin position="563"/>
        <end position="580"/>
    </location>
</feature>